<dbReference type="PANTHER" id="PTHR43364">
    <property type="entry name" value="NADH-SPECIFIC METHYLGLYOXAL REDUCTASE-RELATED"/>
    <property type="match status" value="1"/>
</dbReference>
<dbReference type="InterPro" id="IPR020471">
    <property type="entry name" value="AKR"/>
</dbReference>
<dbReference type="OrthoDB" id="9803483at2"/>
<dbReference type="Pfam" id="PF00248">
    <property type="entry name" value="Aldo_ket_red"/>
    <property type="match status" value="1"/>
</dbReference>
<dbReference type="GO" id="GO:0005829">
    <property type="term" value="C:cytosol"/>
    <property type="evidence" value="ECO:0007669"/>
    <property type="project" value="TreeGrafter"/>
</dbReference>
<dbReference type="AlphaFoldDB" id="A0A1H5YEC3"/>
<dbReference type="RefSeq" id="WP_104008959.1">
    <property type="nucleotide sequence ID" value="NZ_FNVD01000017.1"/>
</dbReference>
<proteinExistence type="predicted"/>
<accession>A0A1H5YEC3</accession>
<dbReference type="InterPro" id="IPR018170">
    <property type="entry name" value="Aldo/ket_reductase_CS"/>
</dbReference>
<reference evidence="3 4" key="1">
    <citation type="submission" date="2016-10" db="EMBL/GenBank/DDBJ databases">
        <authorList>
            <person name="de Groot N.N."/>
        </authorList>
    </citation>
    <scope>NUCLEOTIDE SEQUENCE [LARGE SCALE GENOMIC DNA]</scope>
    <source>
        <strain evidence="3 4">DSM 23413</strain>
    </source>
</reference>
<evidence type="ECO:0000256" key="1">
    <source>
        <dbReference type="ARBA" id="ARBA00023002"/>
    </source>
</evidence>
<name>A0A1H5YEC3_9RHOB</name>
<dbReference type="Gene3D" id="3.20.20.100">
    <property type="entry name" value="NADP-dependent oxidoreductase domain"/>
    <property type="match status" value="1"/>
</dbReference>
<evidence type="ECO:0000259" key="2">
    <source>
        <dbReference type="Pfam" id="PF00248"/>
    </source>
</evidence>
<dbReference type="FunFam" id="3.20.20.100:FF:000004">
    <property type="entry name" value="Oxidoreductase, aldo/keto reductase"/>
    <property type="match status" value="1"/>
</dbReference>
<dbReference type="SUPFAM" id="SSF51430">
    <property type="entry name" value="NAD(P)-linked oxidoreductase"/>
    <property type="match status" value="1"/>
</dbReference>
<dbReference type="PANTHER" id="PTHR43364:SF18">
    <property type="entry name" value="OXIDOREDUCTASE"/>
    <property type="match status" value="1"/>
</dbReference>
<dbReference type="CDD" id="cd19091">
    <property type="entry name" value="AKR_PsAKR"/>
    <property type="match status" value="1"/>
</dbReference>
<sequence length="343" mass="37121">MKYKPLGKTGLYVSELTLGTMTFANEDSAFGQTLGATGQDLATRMVDLALEAGINIFDTANMYSDGVSEIMLGKALGARRKDAIIATKVYFSGTAGPNDLGTSRLAIMREVEGSLKRLGTDWIDLYQVHSFDPTTPLEETLRALDDLVRQGKVRYVGLSNFAAWQIAKADGLARQMGTERFCSVQAYYSLVGRELEREIIPAAMDLGLGTLIWSPLAGGFLSGKYTRDGEAAGRRVSFDFPPVDKKRGYDVLDTLREIAAAKGASVPQIALAWLLHKPGVTSVIVGARKEEQLIDNLGAAAISLSDEEMARLDAVSALAPEYPHFMAPLQRGESLYSQLAGDQ</sequence>
<feature type="domain" description="NADP-dependent oxidoreductase" evidence="2">
    <location>
        <begin position="15"/>
        <end position="316"/>
    </location>
</feature>
<evidence type="ECO:0000313" key="3">
    <source>
        <dbReference type="EMBL" id="SEG21786.1"/>
    </source>
</evidence>
<dbReference type="GO" id="GO:0016491">
    <property type="term" value="F:oxidoreductase activity"/>
    <property type="evidence" value="ECO:0007669"/>
    <property type="project" value="UniProtKB-KW"/>
</dbReference>
<gene>
    <name evidence="3" type="ORF">SAMN05421751_1172</name>
</gene>
<keyword evidence="4" id="KW-1185">Reference proteome</keyword>
<dbReference type="InterPro" id="IPR023210">
    <property type="entry name" value="NADP_OxRdtase_dom"/>
</dbReference>
<dbReference type="PRINTS" id="PR00069">
    <property type="entry name" value="ALDKETRDTASE"/>
</dbReference>
<dbReference type="EMBL" id="FNVD01000017">
    <property type="protein sequence ID" value="SEG21786.1"/>
    <property type="molecule type" value="Genomic_DNA"/>
</dbReference>
<evidence type="ECO:0000313" key="4">
    <source>
        <dbReference type="Proteomes" id="UP000236742"/>
    </source>
</evidence>
<dbReference type="InterPro" id="IPR036812">
    <property type="entry name" value="NAD(P)_OxRdtase_dom_sf"/>
</dbReference>
<dbReference type="PROSITE" id="PS00062">
    <property type="entry name" value="ALDOKETO_REDUCTASE_2"/>
    <property type="match status" value="1"/>
</dbReference>
<protein>
    <submittedName>
        <fullName evidence="3">Predicted oxidoreductase</fullName>
    </submittedName>
</protein>
<dbReference type="Proteomes" id="UP000236742">
    <property type="component" value="Unassembled WGS sequence"/>
</dbReference>
<dbReference type="InterPro" id="IPR050523">
    <property type="entry name" value="AKR_Detox_Biosynth"/>
</dbReference>
<keyword evidence="1" id="KW-0560">Oxidoreductase</keyword>
<organism evidence="3 4">
    <name type="scientific">Jhaorihella thermophila</name>
    <dbReference type="NCBI Taxonomy" id="488547"/>
    <lineage>
        <taxon>Bacteria</taxon>
        <taxon>Pseudomonadati</taxon>
        <taxon>Pseudomonadota</taxon>
        <taxon>Alphaproteobacteria</taxon>
        <taxon>Rhodobacterales</taxon>
        <taxon>Paracoccaceae</taxon>
        <taxon>Jhaorihella</taxon>
    </lineage>
</organism>